<evidence type="ECO:0000256" key="5">
    <source>
        <dbReference type="ARBA" id="ARBA00022737"/>
    </source>
</evidence>
<keyword evidence="7" id="KW-0067">ATP-binding</keyword>
<evidence type="ECO:0000256" key="11">
    <source>
        <dbReference type="SAM" id="Phobius"/>
    </source>
</evidence>
<organism evidence="14 15">
    <name type="scientific">Chrysochromulina tobinii</name>
    <dbReference type="NCBI Taxonomy" id="1460289"/>
    <lineage>
        <taxon>Eukaryota</taxon>
        <taxon>Haptista</taxon>
        <taxon>Haptophyta</taxon>
        <taxon>Prymnesiophyceae</taxon>
        <taxon>Prymnesiales</taxon>
        <taxon>Chrysochromulinaceae</taxon>
        <taxon>Chrysochromulina</taxon>
    </lineage>
</organism>
<evidence type="ECO:0000256" key="8">
    <source>
        <dbReference type="ARBA" id="ARBA00022989"/>
    </source>
</evidence>
<proteinExistence type="inferred from homology"/>
<dbReference type="PROSITE" id="PS50929">
    <property type="entry name" value="ABC_TM1F"/>
    <property type="match status" value="2"/>
</dbReference>
<dbReference type="InterPro" id="IPR039421">
    <property type="entry name" value="Type_1_exporter"/>
</dbReference>
<feature type="transmembrane region" description="Helical" evidence="11">
    <location>
        <begin position="135"/>
        <end position="152"/>
    </location>
</feature>
<gene>
    <name evidence="14" type="ORF">Ctob_005155</name>
</gene>
<feature type="transmembrane region" description="Helical" evidence="11">
    <location>
        <begin position="63"/>
        <end position="87"/>
    </location>
</feature>
<comment type="subcellular location">
    <subcellularLocation>
        <location evidence="1">Membrane</location>
        <topology evidence="1">Multi-pass membrane protein</topology>
    </subcellularLocation>
</comment>
<keyword evidence="9 11" id="KW-0472">Membrane</keyword>
<dbReference type="CDD" id="cd03249">
    <property type="entry name" value="ABC_MTABC3_MDL1_MDL2"/>
    <property type="match status" value="1"/>
</dbReference>
<feature type="transmembrane region" description="Helical" evidence="11">
    <location>
        <begin position="12"/>
        <end position="35"/>
    </location>
</feature>
<evidence type="ECO:0000256" key="7">
    <source>
        <dbReference type="ARBA" id="ARBA00022840"/>
    </source>
</evidence>
<dbReference type="InterPro" id="IPR017871">
    <property type="entry name" value="ABC_transporter-like_CS"/>
</dbReference>
<keyword evidence="3" id="KW-0813">Transport</keyword>
<dbReference type="PROSITE" id="PS00211">
    <property type="entry name" value="ABC_TRANSPORTER_1"/>
    <property type="match status" value="1"/>
</dbReference>
<feature type="domain" description="ABC transporter" evidence="12">
    <location>
        <begin position="458"/>
        <end position="697"/>
    </location>
</feature>
<sequence>MLLQFATWSDCLLMSLAGVMQFGVGVVMILPLIFFQDFFDTAGNSQSTGMAIDMKQVSYVCQWLVYLSLIMMVLFFFAFLLSGFPAINQKAEWKKRVIKSILRQDIGWFDVSHPEELASKMSEGITRVYKAVDSPSYMVFQGIGMGLGGFVFGFIKDWYVAICTFAVVPLLVVFFGLFLCTLWRSSKVTAAAYNGANGLATEALFSMRTIASLSIEKDFATRYKQRLTAAAVAQAGVAPLKGFTGGLAQASFMLLLMVGFLSGGFLVADEMDRSSYAYSVTQTFYPFPGANATMVEIGYCADDKNTPAEVLGLGGQPCPAPYQSLQMNCLLMGFVGSMGDSSVFPGSNMSFVNALGHTTIDEFEAEAQRMAPEDFKAKFRADGRPLTMGCYASGAAIIIVVFAIMNGGQGFGNLLDPASKVGVGLGAAANLHQILARKSAVDPFSEDGERPDGVTGDIEIRDVVFAYPSAIEHLVCKGYSLRISAGQTVALCGASGSGKSTIIQLLERFYDPQSGALLLDGRDIKTLNVRWLRSKLGLVGQEPVLFQGSVATNIAYGKTDATREEIEAAARMANAHDFIMKNLNDGYDTDVGLRGGKLSGGQKQRVAIARAIVKKPAVLLLDEATSALDNESERIVQAALDEIMSKQKRTTIVIAHRLSTIRNADKIAVVSEGKVVEEGTYDELLKLDGGLFHKLAQRQQEMGAKDMKTMDAARAAASSNPLVGLTALPSHTASAVKDRKGRTSKERRNSKEMVTATAEESTTEASMAEGIEVGSPMPVGMTKAVEKNNYISQVLRLQTGSLWALGLGCLFAMGTGASPLVGFYYIVDFFGALFQLSGALIRAEVARVSITILIICAIMVICFTLDSGFFGLAAARLTATLRRHAFDAFLRQDIGFFDLDSNSAGDLTSFLAEKVTLMESLTGGSAQAIVRVLASLVSMLVLVFWFGPWQLALFLFGAVPVIMCVMGVMITVLAGDEIKAQKGQEVKSAHHVAERSAGKLLSEVVLSIRTVASFNAEERFYNEFVVGVDRIRALEAPNQIKIALAMACSIPMMMYVFAAMYYYLGYLISQGDTTFEKGMLPLFAMMGVLMPVIAAATGVSDINQAKNAAKRYFES</sequence>
<dbReference type="PROSITE" id="PS50893">
    <property type="entry name" value="ABC_TRANSPORTER_2"/>
    <property type="match status" value="1"/>
</dbReference>
<feature type="transmembrane region" description="Helical" evidence="11">
    <location>
        <begin position="928"/>
        <end position="947"/>
    </location>
</feature>
<dbReference type="CDD" id="cd18578">
    <property type="entry name" value="ABC_6TM_Pgp_ABCB1_D2_like"/>
    <property type="match status" value="1"/>
</dbReference>
<evidence type="ECO:0000313" key="14">
    <source>
        <dbReference type="EMBL" id="KOO23356.1"/>
    </source>
</evidence>
<keyword evidence="15" id="KW-1185">Reference proteome</keyword>
<feature type="transmembrane region" description="Helical" evidence="11">
    <location>
        <begin position="846"/>
        <end position="874"/>
    </location>
</feature>
<dbReference type="SUPFAM" id="SSF52540">
    <property type="entry name" value="P-loop containing nucleoside triphosphate hydrolases"/>
    <property type="match status" value="1"/>
</dbReference>
<dbReference type="InterPro" id="IPR027417">
    <property type="entry name" value="P-loop_NTPase"/>
</dbReference>
<feature type="domain" description="ABC transmembrane type-1" evidence="13">
    <location>
        <begin position="803"/>
        <end position="1104"/>
    </location>
</feature>
<evidence type="ECO:0000259" key="12">
    <source>
        <dbReference type="PROSITE" id="PS50893"/>
    </source>
</evidence>
<dbReference type="FunFam" id="3.40.50.300:FF:000251">
    <property type="entry name" value="ABC transporter B family member 19"/>
    <property type="match status" value="1"/>
</dbReference>
<dbReference type="InterPro" id="IPR011527">
    <property type="entry name" value="ABC1_TM_dom"/>
</dbReference>
<dbReference type="GO" id="GO:0015421">
    <property type="term" value="F:ABC-type oligopeptide transporter activity"/>
    <property type="evidence" value="ECO:0007669"/>
    <property type="project" value="TreeGrafter"/>
</dbReference>
<feature type="transmembrane region" description="Helical" evidence="11">
    <location>
        <begin position="802"/>
        <end position="826"/>
    </location>
</feature>
<comment type="caution">
    <text evidence="14">The sequence shown here is derived from an EMBL/GenBank/DDBJ whole genome shotgun (WGS) entry which is preliminary data.</text>
</comment>
<feature type="domain" description="ABC transmembrane type-1" evidence="13">
    <location>
        <begin position="16"/>
        <end position="269"/>
    </location>
</feature>
<keyword evidence="5" id="KW-0677">Repeat</keyword>
<feature type="transmembrane region" description="Helical" evidence="11">
    <location>
        <begin position="953"/>
        <end position="974"/>
    </location>
</feature>
<feature type="transmembrane region" description="Helical" evidence="11">
    <location>
        <begin position="1042"/>
        <end position="1063"/>
    </location>
</feature>
<name>A0A0M0J9V6_9EUKA</name>
<dbReference type="SUPFAM" id="SSF90123">
    <property type="entry name" value="ABC transporter transmembrane region"/>
    <property type="match status" value="2"/>
</dbReference>
<evidence type="ECO:0000256" key="2">
    <source>
        <dbReference type="ARBA" id="ARBA00007577"/>
    </source>
</evidence>
<evidence type="ECO:0000256" key="9">
    <source>
        <dbReference type="ARBA" id="ARBA00023136"/>
    </source>
</evidence>
<dbReference type="Gene3D" id="1.20.1560.10">
    <property type="entry name" value="ABC transporter type 1, transmembrane domain"/>
    <property type="match status" value="3"/>
</dbReference>
<keyword evidence="6" id="KW-0547">Nucleotide-binding</keyword>
<keyword evidence="8 11" id="KW-1133">Transmembrane helix</keyword>
<dbReference type="InterPro" id="IPR003593">
    <property type="entry name" value="AAA+_ATPase"/>
</dbReference>
<dbReference type="Pfam" id="PF00005">
    <property type="entry name" value="ABC_tran"/>
    <property type="match status" value="1"/>
</dbReference>
<evidence type="ECO:0000259" key="13">
    <source>
        <dbReference type="PROSITE" id="PS50929"/>
    </source>
</evidence>
<dbReference type="InterPro" id="IPR003439">
    <property type="entry name" value="ABC_transporter-like_ATP-bd"/>
</dbReference>
<feature type="non-terminal residue" evidence="14">
    <location>
        <position position="1115"/>
    </location>
</feature>
<dbReference type="GO" id="GO:0090374">
    <property type="term" value="P:oligopeptide export from mitochondrion"/>
    <property type="evidence" value="ECO:0007669"/>
    <property type="project" value="TreeGrafter"/>
</dbReference>
<protein>
    <submittedName>
        <fullName evidence="14">Multidrug resistance protein 3</fullName>
    </submittedName>
</protein>
<evidence type="ECO:0000256" key="10">
    <source>
        <dbReference type="SAM" id="MobiDB-lite"/>
    </source>
</evidence>
<keyword evidence="4 11" id="KW-0812">Transmembrane</keyword>
<dbReference type="InterPro" id="IPR036640">
    <property type="entry name" value="ABC1_TM_sf"/>
</dbReference>
<dbReference type="Proteomes" id="UP000037460">
    <property type="component" value="Unassembled WGS sequence"/>
</dbReference>
<feature type="compositionally biased region" description="Basic and acidic residues" evidence="10">
    <location>
        <begin position="736"/>
        <end position="751"/>
    </location>
</feature>
<dbReference type="PANTHER" id="PTHR43394">
    <property type="entry name" value="ATP-DEPENDENT PERMEASE MDL1, MITOCHONDRIAL"/>
    <property type="match status" value="1"/>
</dbReference>
<feature type="transmembrane region" description="Helical" evidence="11">
    <location>
        <begin position="386"/>
        <end position="405"/>
    </location>
</feature>
<dbReference type="Gene3D" id="3.40.50.300">
    <property type="entry name" value="P-loop containing nucleotide triphosphate hydrolases"/>
    <property type="match status" value="1"/>
</dbReference>
<dbReference type="GO" id="GO:0005743">
    <property type="term" value="C:mitochondrial inner membrane"/>
    <property type="evidence" value="ECO:0007669"/>
    <property type="project" value="TreeGrafter"/>
</dbReference>
<dbReference type="OrthoDB" id="6500128at2759"/>
<dbReference type="GO" id="GO:0005524">
    <property type="term" value="F:ATP binding"/>
    <property type="evidence" value="ECO:0007669"/>
    <property type="project" value="UniProtKB-KW"/>
</dbReference>
<dbReference type="Pfam" id="PF00664">
    <property type="entry name" value="ABC_membrane"/>
    <property type="match status" value="2"/>
</dbReference>
<dbReference type="AlphaFoldDB" id="A0A0M0J9V6"/>
<comment type="similarity">
    <text evidence="2">Belongs to the ABC transporter superfamily. ABCB family. Multidrug resistance exporter (TC 3.A.1.201) subfamily.</text>
</comment>
<evidence type="ECO:0000313" key="15">
    <source>
        <dbReference type="Proteomes" id="UP000037460"/>
    </source>
</evidence>
<feature type="transmembrane region" description="Helical" evidence="11">
    <location>
        <begin position="1083"/>
        <end position="1102"/>
    </location>
</feature>
<dbReference type="GO" id="GO:0016887">
    <property type="term" value="F:ATP hydrolysis activity"/>
    <property type="evidence" value="ECO:0007669"/>
    <property type="project" value="InterPro"/>
</dbReference>
<evidence type="ECO:0000256" key="6">
    <source>
        <dbReference type="ARBA" id="ARBA00022741"/>
    </source>
</evidence>
<evidence type="ECO:0000256" key="1">
    <source>
        <dbReference type="ARBA" id="ARBA00004141"/>
    </source>
</evidence>
<feature type="transmembrane region" description="Helical" evidence="11">
    <location>
        <begin position="158"/>
        <end position="183"/>
    </location>
</feature>
<evidence type="ECO:0000256" key="3">
    <source>
        <dbReference type="ARBA" id="ARBA00022448"/>
    </source>
</evidence>
<evidence type="ECO:0000256" key="4">
    <source>
        <dbReference type="ARBA" id="ARBA00022692"/>
    </source>
</evidence>
<dbReference type="EMBL" id="JWZX01003200">
    <property type="protein sequence ID" value="KOO23356.1"/>
    <property type="molecule type" value="Genomic_DNA"/>
</dbReference>
<reference evidence="15" key="1">
    <citation type="journal article" date="2015" name="PLoS Genet.">
        <title>Genome Sequence and Transcriptome Analyses of Chrysochromulina tobin: Metabolic Tools for Enhanced Algal Fitness in the Prominent Order Prymnesiales (Haptophyceae).</title>
        <authorList>
            <person name="Hovde B.T."/>
            <person name="Deodato C.R."/>
            <person name="Hunsperger H.M."/>
            <person name="Ryken S.A."/>
            <person name="Yost W."/>
            <person name="Jha R.K."/>
            <person name="Patterson J."/>
            <person name="Monnat R.J. Jr."/>
            <person name="Barlow S.B."/>
            <person name="Starkenburg S.R."/>
            <person name="Cattolico R.A."/>
        </authorList>
    </citation>
    <scope>NUCLEOTIDE SEQUENCE</scope>
    <source>
        <strain evidence="15">CCMP291</strain>
    </source>
</reference>
<feature type="region of interest" description="Disordered" evidence="10">
    <location>
        <begin position="733"/>
        <end position="761"/>
    </location>
</feature>
<feature type="transmembrane region" description="Helical" evidence="11">
    <location>
        <begin position="250"/>
        <end position="268"/>
    </location>
</feature>
<accession>A0A0M0J9V6</accession>
<dbReference type="PANTHER" id="PTHR43394:SF11">
    <property type="entry name" value="ATP-BINDING CASSETTE TRANSPORTER"/>
    <property type="match status" value="1"/>
</dbReference>
<dbReference type="SMART" id="SM00382">
    <property type="entry name" value="AAA"/>
    <property type="match status" value="1"/>
</dbReference>